<keyword evidence="1" id="KW-1133">Transmembrane helix</keyword>
<dbReference type="Proteomes" id="UP000198876">
    <property type="component" value="Unassembled WGS sequence"/>
</dbReference>
<evidence type="ECO:0000256" key="1">
    <source>
        <dbReference type="SAM" id="Phobius"/>
    </source>
</evidence>
<dbReference type="OrthoDB" id="307153at2157"/>
<gene>
    <name evidence="2" type="ORF">SAMN04488063_2143</name>
</gene>
<name>A0A1I2S1F8_9EURY</name>
<proteinExistence type="predicted"/>
<feature type="transmembrane region" description="Helical" evidence="1">
    <location>
        <begin position="39"/>
        <end position="64"/>
    </location>
</feature>
<reference evidence="3" key="1">
    <citation type="submission" date="2016-10" db="EMBL/GenBank/DDBJ databases">
        <authorList>
            <person name="Varghese N."/>
            <person name="Submissions S."/>
        </authorList>
    </citation>
    <scope>NUCLEOTIDE SEQUENCE [LARGE SCALE GENOMIC DNA]</scope>
    <source>
        <strain evidence="3">CGMCC 1.7739</strain>
    </source>
</reference>
<feature type="transmembrane region" description="Helical" evidence="1">
    <location>
        <begin position="102"/>
        <end position="123"/>
    </location>
</feature>
<keyword evidence="1" id="KW-0472">Membrane</keyword>
<protein>
    <submittedName>
        <fullName evidence="2">Uncharacterized protein</fullName>
    </submittedName>
</protein>
<dbReference type="EMBL" id="FOOQ01000002">
    <property type="protein sequence ID" value="SFG46714.1"/>
    <property type="molecule type" value="Genomic_DNA"/>
</dbReference>
<dbReference type="RefSeq" id="WP_092891993.1">
    <property type="nucleotide sequence ID" value="NZ_FOOQ01000002.1"/>
</dbReference>
<dbReference type="STRING" id="553467.SAMN04488063_2143"/>
<organism evidence="2 3">
    <name type="scientific">Halopelagius inordinatus</name>
    <dbReference type="NCBI Taxonomy" id="553467"/>
    <lineage>
        <taxon>Archaea</taxon>
        <taxon>Methanobacteriati</taxon>
        <taxon>Methanobacteriota</taxon>
        <taxon>Stenosarchaea group</taxon>
        <taxon>Halobacteria</taxon>
        <taxon>Halobacteriales</taxon>
        <taxon>Haloferacaceae</taxon>
    </lineage>
</organism>
<accession>A0A1I2S1F8</accession>
<keyword evidence="1" id="KW-0812">Transmembrane</keyword>
<dbReference type="AlphaFoldDB" id="A0A1I2S1F8"/>
<keyword evidence="3" id="KW-1185">Reference proteome</keyword>
<sequence>MALRERLRPWHGLLVAVFLVGTAWSLSETADPFSLPAVVFGVFYGLLWAVGFQFTVGILWAYAVEYHNAGGSWTDLPFVAPFAVALVAGVAVGVAFEDVGVGAWAAFWTFVVAAAAVAVAVWIRVGYRESAT</sequence>
<feature type="transmembrane region" description="Helical" evidence="1">
    <location>
        <begin position="76"/>
        <end position="96"/>
    </location>
</feature>
<evidence type="ECO:0000313" key="2">
    <source>
        <dbReference type="EMBL" id="SFG46714.1"/>
    </source>
</evidence>
<evidence type="ECO:0000313" key="3">
    <source>
        <dbReference type="Proteomes" id="UP000198876"/>
    </source>
</evidence>